<dbReference type="SMART" id="SM00829">
    <property type="entry name" value="PKS_ER"/>
    <property type="match status" value="1"/>
</dbReference>
<evidence type="ECO:0000256" key="1">
    <source>
        <dbReference type="ARBA" id="ARBA00001947"/>
    </source>
</evidence>
<evidence type="ECO:0000259" key="9">
    <source>
        <dbReference type="SMART" id="SM00829"/>
    </source>
</evidence>
<dbReference type="Gene3D" id="3.90.180.10">
    <property type="entry name" value="Medium-chain alcohol dehydrogenases, catalytic domain"/>
    <property type="match status" value="1"/>
</dbReference>
<dbReference type="InterPro" id="IPR036291">
    <property type="entry name" value="NAD(P)-bd_dom_sf"/>
</dbReference>
<accession>A0A4R5NME5</accession>
<comment type="catalytic activity">
    <reaction evidence="7">
        <text>a secondary alcohol + NAD(+) = a ketone + NADH + H(+)</text>
        <dbReference type="Rhea" id="RHEA:10740"/>
        <dbReference type="ChEBI" id="CHEBI:15378"/>
        <dbReference type="ChEBI" id="CHEBI:17087"/>
        <dbReference type="ChEBI" id="CHEBI:35681"/>
        <dbReference type="ChEBI" id="CHEBI:57540"/>
        <dbReference type="ChEBI" id="CHEBI:57945"/>
        <dbReference type="EC" id="1.1.1.1"/>
    </reaction>
</comment>
<evidence type="ECO:0000256" key="6">
    <source>
        <dbReference type="ARBA" id="ARBA00023002"/>
    </source>
</evidence>
<dbReference type="RefSeq" id="WP_013728124.1">
    <property type="nucleotide sequence ID" value="NZ_AZDM01000005.1"/>
</dbReference>
<dbReference type="EMBL" id="PUFP01000057">
    <property type="protein sequence ID" value="TDG76872.1"/>
    <property type="molecule type" value="Genomic_DNA"/>
</dbReference>
<dbReference type="Pfam" id="PF13602">
    <property type="entry name" value="ADH_zinc_N_2"/>
    <property type="match status" value="1"/>
</dbReference>
<comment type="caution">
    <text evidence="10">The sequence shown here is derived from an EMBL/GenBank/DDBJ whole genome shotgun (WGS) entry which is preliminary data.</text>
</comment>
<dbReference type="PANTHER" id="PTHR42940">
    <property type="entry name" value="ALCOHOL DEHYDROGENASE 1-RELATED"/>
    <property type="match status" value="1"/>
</dbReference>
<evidence type="ECO:0000256" key="7">
    <source>
        <dbReference type="ARBA" id="ARBA00049164"/>
    </source>
</evidence>
<dbReference type="AlphaFoldDB" id="A0A4R5NME5"/>
<evidence type="ECO:0000256" key="5">
    <source>
        <dbReference type="ARBA" id="ARBA00022833"/>
    </source>
</evidence>
<proteinExistence type="inferred from homology"/>
<dbReference type="PANTHER" id="PTHR42940:SF8">
    <property type="entry name" value="VACUOLAR PROTEIN SORTING-ASSOCIATED PROTEIN 11"/>
    <property type="match status" value="1"/>
</dbReference>
<keyword evidence="6" id="KW-0560">Oxidoreductase</keyword>
<dbReference type="EC" id="1.1.1.1" evidence="3"/>
<organism evidence="10 11">
    <name type="scientific">Lentilactobacillus buchneri DSM 20057</name>
    <dbReference type="NCBI Taxonomy" id="1423728"/>
    <lineage>
        <taxon>Bacteria</taxon>
        <taxon>Bacillati</taxon>
        <taxon>Bacillota</taxon>
        <taxon>Bacilli</taxon>
        <taxon>Lactobacillales</taxon>
        <taxon>Lactobacillaceae</taxon>
        <taxon>Lentilactobacillus</taxon>
    </lineage>
</organism>
<gene>
    <name evidence="10" type="ORF">C5L32_000748</name>
</gene>
<comment type="cofactor">
    <cofactor evidence="1">
        <name>Zn(2+)</name>
        <dbReference type="ChEBI" id="CHEBI:29105"/>
    </cofactor>
</comment>
<dbReference type="InterPro" id="IPR020843">
    <property type="entry name" value="ER"/>
</dbReference>
<evidence type="ECO:0000313" key="10">
    <source>
        <dbReference type="EMBL" id="TDG76872.1"/>
    </source>
</evidence>
<dbReference type="GeneID" id="72460066"/>
<keyword evidence="4" id="KW-0479">Metal-binding</keyword>
<dbReference type="InterPro" id="IPR011032">
    <property type="entry name" value="GroES-like_sf"/>
</dbReference>
<dbReference type="GO" id="GO:0004022">
    <property type="term" value="F:alcohol dehydrogenase (NAD+) activity"/>
    <property type="evidence" value="ECO:0007669"/>
    <property type="project" value="UniProtKB-EC"/>
</dbReference>
<evidence type="ECO:0000313" key="11">
    <source>
        <dbReference type="Proteomes" id="UP000295181"/>
    </source>
</evidence>
<comment type="similarity">
    <text evidence="2">Belongs to the zinc-containing alcohol dehydrogenase family.</text>
</comment>
<dbReference type="CDD" id="cd08298">
    <property type="entry name" value="CAD2"/>
    <property type="match status" value="1"/>
</dbReference>
<reference evidence="10 11" key="1">
    <citation type="journal article" date="2019" name="Appl. Microbiol. Biotechnol.">
        <title>Uncovering carbohydrate metabolism through a genotype-phenotype association study of 56 lactic acid bacteria genomes.</title>
        <authorList>
            <person name="Buron-Moles G."/>
            <person name="Chailyan A."/>
            <person name="Dolejs I."/>
            <person name="Forster J."/>
            <person name="Miks M.H."/>
        </authorList>
    </citation>
    <scope>NUCLEOTIDE SEQUENCE [LARGE SCALE GENOMIC DNA]</scope>
    <source>
        <strain evidence="10 11">ATCC 4005</strain>
    </source>
</reference>
<evidence type="ECO:0000256" key="8">
    <source>
        <dbReference type="ARBA" id="ARBA00049243"/>
    </source>
</evidence>
<dbReference type="GO" id="GO:0005737">
    <property type="term" value="C:cytoplasm"/>
    <property type="evidence" value="ECO:0007669"/>
    <property type="project" value="TreeGrafter"/>
</dbReference>
<dbReference type="SUPFAM" id="SSF51735">
    <property type="entry name" value="NAD(P)-binding Rossmann-fold domains"/>
    <property type="match status" value="1"/>
</dbReference>
<evidence type="ECO:0000256" key="2">
    <source>
        <dbReference type="ARBA" id="ARBA00008072"/>
    </source>
</evidence>
<dbReference type="Pfam" id="PF08240">
    <property type="entry name" value="ADH_N"/>
    <property type="match status" value="1"/>
</dbReference>
<dbReference type="Proteomes" id="UP000295181">
    <property type="component" value="Unassembled WGS sequence"/>
</dbReference>
<evidence type="ECO:0000256" key="3">
    <source>
        <dbReference type="ARBA" id="ARBA00013190"/>
    </source>
</evidence>
<sequence length="358" mass="39010">MDVNQTKEQVKQTADESIPTEMKAWEIVKPGSINGAVSPLRYTTKPVPKPKRGEVLVKVIACGVCHTDLHVTEGDLPVHKEHLTPGHEIVGRVVQMGAETRRFKLGDRIGIPWLRWTCGVCEYCRSGRENLCPNSLYTGWDHDGGYAEYVTVPEGFAYRIPARFDSLTAAPLLCAGIIGYRAYERANVPAGGTLGLYGFGGSAHLTAQIAMKQGIEVHVLTRGEDARKFALQLGAASARGTYDMPPVKLDSAINYTPVGDVVPKAMEALKPGGTLAMAGIHSTDIPQMSYPSHIFHEKNLTSVESNTRRDGEEFLTLADRLNIHPEVTEYPLAKADEALKYIAKGDIRGACVLRVSEG</sequence>
<feature type="domain" description="Enoyl reductase (ER)" evidence="9">
    <location>
        <begin position="35"/>
        <end position="353"/>
    </location>
</feature>
<protein>
    <recommendedName>
        <fullName evidence="3">alcohol dehydrogenase</fullName>
        <ecNumber evidence="3">1.1.1.1</ecNumber>
    </recommendedName>
</protein>
<comment type="catalytic activity">
    <reaction evidence="8">
        <text>a primary alcohol + NAD(+) = an aldehyde + NADH + H(+)</text>
        <dbReference type="Rhea" id="RHEA:10736"/>
        <dbReference type="ChEBI" id="CHEBI:15378"/>
        <dbReference type="ChEBI" id="CHEBI:15734"/>
        <dbReference type="ChEBI" id="CHEBI:17478"/>
        <dbReference type="ChEBI" id="CHEBI:57540"/>
        <dbReference type="ChEBI" id="CHEBI:57945"/>
        <dbReference type="EC" id="1.1.1.1"/>
    </reaction>
</comment>
<dbReference type="InterPro" id="IPR013154">
    <property type="entry name" value="ADH-like_N"/>
</dbReference>
<dbReference type="InterPro" id="IPR014187">
    <property type="entry name" value="ADH_Zn_typ-2"/>
</dbReference>
<name>A0A4R5NME5_LENBU</name>
<keyword evidence="5" id="KW-0862">Zinc</keyword>
<dbReference type="NCBIfam" id="TIGR02822">
    <property type="entry name" value="adh_fam_2"/>
    <property type="match status" value="1"/>
</dbReference>
<dbReference type="Gene3D" id="3.40.50.720">
    <property type="entry name" value="NAD(P)-binding Rossmann-like Domain"/>
    <property type="match status" value="1"/>
</dbReference>
<evidence type="ECO:0000256" key="4">
    <source>
        <dbReference type="ARBA" id="ARBA00022723"/>
    </source>
</evidence>
<dbReference type="SUPFAM" id="SSF50129">
    <property type="entry name" value="GroES-like"/>
    <property type="match status" value="1"/>
</dbReference>
<dbReference type="GO" id="GO:0046872">
    <property type="term" value="F:metal ion binding"/>
    <property type="evidence" value="ECO:0007669"/>
    <property type="project" value="UniProtKB-KW"/>
</dbReference>